<protein>
    <recommendedName>
        <fullName evidence="5">ATPase</fullName>
    </recommendedName>
</protein>
<dbReference type="Proteomes" id="UP000069912">
    <property type="component" value="Chromosome"/>
</dbReference>
<reference evidence="1 3" key="1">
    <citation type="journal article" date="2016" name="Genome Announc.">
        <title>Complete Genome Sequences of Aerococcus christensenii CCUG 28831T, Aerococcus sanguinicola CCUG 43001T, Aerococcus urinae CCUG 36881T, Aerococcus urinaeequi CCUG 28094T, Aerococcus urinaehominis CCUG 42038 BT, and Aerococcus viridans CCUG 4311T.</title>
        <authorList>
            <person name="Carkaci D."/>
            <person name="Dargis R."/>
            <person name="Nielsen X.C."/>
            <person name="Skovgaard O."/>
            <person name="Fuursted K."/>
            <person name="Christensen J.J."/>
        </authorList>
    </citation>
    <scope>NUCLEOTIDE SEQUENCE [LARGE SCALE GENOMIC DNA]</scope>
    <source>
        <strain evidence="1 3">CCUG43001</strain>
    </source>
</reference>
<reference evidence="3" key="2">
    <citation type="submission" date="2016-01" db="EMBL/GenBank/DDBJ databases">
        <title>Six Aerococcus type strain genome sequencing and assembly using PacBio and Illumina Hiseq.</title>
        <authorList>
            <person name="Carkaci D."/>
            <person name="Dargis R."/>
            <person name="Nielsen X.C."/>
            <person name="Skovgaard O."/>
            <person name="Fuursted K."/>
            <person name="Christensen J.J."/>
        </authorList>
    </citation>
    <scope>NUCLEOTIDE SEQUENCE [LARGE SCALE GENOMIC DNA]</scope>
    <source>
        <strain evidence="3">CCUG43001</strain>
    </source>
</reference>
<dbReference type="EMBL" id="CP014160">
    <property type="protein sequence ID" value="AMB94674.1"/>
    <property type="molecule type" value="Genomic_DNA"/>
</dbReference>
<evidence type="ECO:0000313" key="4">
    <source>
        <dbReference type="Proteomes" id="UP000234239"/>
    </source>
</evidence>
<sequence length="193" mass="22767">MELNEKIDYFNQEVKLQVKEHVDEQVDQYRQNLEADFNEFIQKTDQDFDEQLQANKQAVHKEYNKEISELQIKQQRELYLSENKVKEALFKEFEAAIQNYKESPAYLDQLKEVVKNILAFAQGEKCDIYLDQSDASLQAELKEAVQHDITLSDRDFTGGIRGVMRERNILLDYSFSTLLNLEDENFTIKEVIN</sequence>
<reference evidence="2 4" key="3">
    <citation type="submission" date="2017-12" db="EMBL/GenBank/DDBJ databases">
        <title>Phylogenetic diversity of female urinary microbiome.</title>
        <authorList>
            <person name="Thomas-White K."/>
            <person name="Wolfe A.J."/>
        </authorList>
    </citation>
    <scope>NUCLEOTIDE SEQUENCE [LARGE SCALE GENOMIC DNA]</scope>
    <source>
        <strain evidence="2 4">UMB0139</strain>
    </source>
</reference>
<organism evidence="1 3">
    <name type="scientific">Aerococcus sanguinicola</name>
    <dbReference type="NCBI Taxonomy" id="119206"/>
    <lineage>
        <taxon>Bacteria</taxon>
        <taxon>Bacillati</taxon>
        <taxon>Bacillota</taxon>
        <taxon>Bacilli</taxon>
        <taxon>Lactobacillales</taxon>
        <taxon>Aerococcaceae</taxon>
        <taxon>Aerococcus</taxon>
    </lineage>
</organism>
<name>A0A109RE16_9LACT</name>
<evidence type="ECO:0008006" key="5">
    <source>
        <dbReference type="Google" id="ProtNLM"/>
    </source>
</evidence>
<dbReference type="EMBL" id="PKGY01000001">
    <property type="protein sequence ID" value="PKZ23327.1"/>
    <property type="molecule type" value="Genomic_DNA"/>
</dbReference>
<proteinExistence type="predicted"/>
<evidence type="ECO:0000313" key="2">
    <source>
        <dbReference type="EMBL" id="PKZ23327.1"/>
    </source>
</evidence>
<gene>
    <name evidence="1" type="ORF">AWM72_07855</name>
    <name evidence="2" type="ORF">CYJ28_01895</name>
</gene>
<dbReference type="GeneID" id="92903980"/>
<keyword evidence="3" id="KW-1185">Reference proteome</keyword>
<evidence type="ECO:0000313" key="1">
    <source>
        <dbReference type="EMBL" id="AMB94674.1"/>
    </source>
</evidence>
<dbReference type="OrthoDB" id="1768593at2"/>
<evidence type="ECO:0000313" key="3">
    <source>
        <dbReference type="Proteomes" id="UP000069912"/>
    </source>
</evidence>
<dbReference type="Proteomes" id="UP000234239">
    <property type="component" value="Unassembled WGS sequence"/>
</dbReference>
<dbReference type="RefSeq" id="WP_067975917.1">
    <property type="nucleotide sequence ID" value="NZ_CAJHKN010000001.1"/>
</dbReference>
<dbReference type="KEGG" id="asan:AWM72_07855"/>
<dbReference type="SUPFAM" id="SSF160527">
    <property type="entry name" value="V-type ATPase subunit E-like"/>
    <property type="match status" value="1"/>
</dbReference>
<accession>A0A109RE16</accession>
<dbReference type="AlphaFoldDB" id="A0A109RE16"/>